<dbReference type="Proteomes" id="UP000887580">
    <property type="component" value="Unplaced"/>
</dbReference>
<evidence type="ECO:0000313" key="2">
    <source>
        <dbReference type="WBParaSite" id="PS1159_v2.g19770.t1"/>
    </source>
</evidence>
<proteinExistence type="predicted"/>
<dbReference type="WBParaSite" id="PS1159_v2.g19770.t1">
    <property type="protein sequence ID" value="PS1159_v2.g19770.t1"/>
    <property type="gene ID" value="PS1159_v2.g19770"/>
</dbReference>
<reference evidence="2" key="1">
    <citation type="submission" date="2022-11" db="UniProtKB">
        <authorList>
            <consortium name="WormBaseParasite"/>
        </authorList>
    </citation>
    <scope>IDENTIFICATION</scope>
</reference>
<protein>
    <submittedName>
        <fullName evidence="2">Uncharacterized protein</fullName>
    </submittedName>
</protein>
<name>A0AC35FQ78_9BILA</name>
<accession>A0AC35FQ78</accession>
<evidence type="ECO:0000313" key="1">
    <source>
        <dbReference type="Proteomes" id="UP000887580"/>
    </source>
</evidence>
<organism evidence="1 2">
    <name type="scientific">Panagrolaimus sp. PS1159</name>
    <dbReference type="NCBI Taxonomy" id="55785"/>
    <lineage>
        <taxon>Eukaryota</taxon>
        <taxon>Metazoa</taxon>
        <taxon>Ecdysozoa</taxon>
        <taxon>Nematoda</taxon>
        <taxon>Chromadorea</taxon>
        <taxon>Rhabditida</taxon>
        <taxon>Tylenchina</taxon>
        <taxon>Panagrolaimomorpha</taxon>
        <taxon>Panagrolaimoidea</taxon>
        <taxon>Panagrolaimidae</taxon>
        <taxon>Panagrolaimus</taxon>
    </lineage>
</organism>
<sequence length="88" mass="10298">MLSTLFFSLWLSLKKSQFILCFAVGTCHQWNPSTSQGIFRFFLIFFLWILSIFFTSTAMQTLRFTIAHAHSSFFFLSPLNSIFNYFSA</sequence>